<keyword evidence="2 6" id="KW-0812">Transmembrane</keyword>
<accession>A0A3Q2E3X5</accession>
<evidence type="ECO:0000256" key="1">
    <source>
        <dbReference type="ARBA" id="ARBA00004167"/>
    </source>
</evidence>
<dbReference type="AlphaFoldDB" id="A0A3Q2E3X5"/>
<sequence>ENYLVSPINSDKTFSMTSDLCAAPSTHFERALPQWLTGIVAVCGFLVLTFMAFLVKKVWCENPKAPVRFNPYSTSLESIRTTCSNM</sequence>
<dbReference type="GeneTree" id="ENSGT01130000278372"/>
<evidence type="ECO:0000256" key="2">
    <source>
        <dbReference type="ARBA" id="ARBA00022692"/>
    </source>
</evidence>
<evidence type="ECO:0000256" key="5">
    <source>
        <dbReference type="ARBA" id="ARBA00049650"/>
    </source>
</evidence>
<reference evidence="7" key="1">
    <citation type="submission" date="2025-08" db="UniProtKB">
        <authorList>
            <consortium name="Ensembl"/>
        </authorList>
    </citation>
    <scope>IDENTIFICATION</scope>
</reference>
<dbReference type="Ensembl" id="ENSCVAT00000017448.1">
    <property type="protein sequence ID" value="ENSCVAP00000026916.1"/>
    <property type="gene ID" value="ENSCVAG00000000336.1"/>
</dbReference>
<keyword evidence="8" id="KW-1185">Reference proteome</keyword>
<proteinExistence type="inferred from homology"/>
<dbReference type="PANTHER" id="PTHR15296">
    <property type="entry name" value="MEMBRANE-ASSOCIATED PROTEIN MAP17"/>
    <property type="match status" value="1"/>
</dbReference>
<evidence type="ECO:0000256" key="4">
    <source>
        <dbReference type="ARBA" id="ARBA00023136"/>
    </source>
</evidence>
<reference evidence="7" key="2">
    <citation type="submission" date="2025-09" db="UniProtKB">
        <authorList>
            <consortium name="Ensembl"/>
        </authorList>
    </citation>
    <scope>IDENTIFICATION</scope>
</reference>
<dbReference type="STRING" id="28743.ENSCVAP00000026916"/>
<dbReference type="Proteomes" id="UP000265020">
    <property type="component" value="Unassembled WGS sequence"/>
</dbReference>
<organism evidence="7 8">
    <name type="scientific">Cyprinodon variegatus</name>
    <name type="common">Sheepshead minnow</name>
    <dbReference type="NCBI Taxonomy" id="28743"/>
    <lineage>
        <taxon>Eukaryota</taxon>
        <taxon>Metazoa</taxon>
        <taxon>Chordata</taxon>
        <taxon>Craniata</taxon>
        <taxon>Vertebrata</taxon>
        <taxon>Euteleostomi</taxon>
        <taxon>Actinopterygii</taxon>
        <taxon>Neopterygii</taxon>
        <taxon>Teleostei</taxon>
        <taxon>Neoteleostei</taxon>
        <taxon>Acanthomorphata</taxon>
        <taxon>Ovalentaria</taxon>
        <taxon>Atherinomorphae</taxon>
        <taxon>Cyprinodontiformes</taxon>
        <taxon>Cyprinodontidae</taxon>
        <taxon>Cyprinodon</taxon>
    </lineage>
</organism>
<comment type="subcellular location">
    <subcellularLocation>
        <location evidence="1">Membrane</location>
        <topology evidence="1">Single-pass membrane protein</topology>
    </subcellularLocation>
</comment>
<feature type="transmembrane region" description="Helical" evidence="6">
    <location>
        <begin position="35"/>
        <end position="55"/>
    </location>
</feature>
<keyword evidence="3 6" id="KW-1133">Transmembrane helix</keyword>
<dbReference type="PANTHER" id="PTHR15296:SF1">
    <property type="entry name" value="PDZK1 INTERACTING PROTEIN 1"/>
    <property type="match status" value="1"/>
</dbReference>
<evidence type="ECO:0000313" key="7">
    <source>
        <dbReference type="Ensembl" id="ENSCVAP00000026916.1"/>
    </source>
</evidence>
<dbReference type="Pfam" id="PF15807">
    <property type="entry name" value="MAP17"/>
    <property type="match status" value="1"/>
</dbReference>
<comment type="similarity">
    <text evidence="5">Belongs to the PDZK1-interacting protein 1/SMIM24 family.</text>
</comment>
<evidence type="ECO:0000256" key="6">
    <source>
        <dbReference type="SAM" id="Phobius"/>
    </source>
</evidence>
<protein>
    <submittedName>
        <fullName evidence="7">Uncharacterized protein</fullName>
    </submittedName>
</protein>
<evidence type="ECO:0000313" key="8">
    <source>
        <dbReference type="Proteomes" id="UP000265020"/>
    </source>
</evidence>
<dbReference type="GO" id="GO:0016020">
    <property type="term" value="C:membrane"/>
    <property type="evidence" value="ECO:0007669"/>
    <property type="project" value="UniProtKB-SubCell"/>
</dbReference>
<keyword evidence="4 6" id="KW-0472">Membrane</keyword>
<evidence type="ECO:0000256" key="3">
    <source>
        <dbReference type="ARBA" id="ARBA00022989"/>
    </source>
</evidence>
<dbReference type="InterPro" id="IPR031627">
    <property type="entry name" value="PDZK1IP1/SMIM24"/>
</dbReference>
<name>A0A3Q2E3X5_CYPVA</name>